<dbReference type="EMBL" id="NBIM01000001">
    <property type="protein sequence ID" value="OXY83338.1"/>
    <property type="molecule type" value="Genomic_DNA"/>
</dbReference>
<feature type="signal peptide" evidence="1">
    <location>
        <begin position="1"/>
        <end position="18"/>
    </location>
</feature>
<dbReference type="PANTHER" id="PTHR30535">
    <property type="entry name" value="VITAMIN B12-BINDING PROTEIN"/>
    <property type="match status" value="1"/>
</dbReference>
<feature type="chain" id="PRO_5012489177" description="Fe/B12 periplasmic-binding domain-containing protein" evidence="1">
    <location>
        <begin position="19"/>
        <end position="274"/>
    </location>
</feature>
<feature type="domain" description="Fe/B12 periplasmic-binding" evidence="2">
    <location>
        <begin position="22"/>
        <end position="274"/>
    </location>
</feature>
<keyword evidence="4" id="KW-1185">Reference proteome</keyword>
<evidence type="ECO:0000259" key="2">
    <source>
        <dbReference type="PROSITE" id="PS50983"/>
    </source>
</evidence>
<keyword evidence="1" id="KW-0732">Signal</keyword>
<dbReference type="Pfam" id="PF01497">
    <property type="entry name" value="Peripla_BP_2"/>
    <property type="match status" value="1"/>
</dbReference>
<dbReference type="InterPro" id="IPR002491">
    <property type="entry name" value="ABC_transptr_periplasmic_BD"/>
</dbReference>
<sequence>MKALLLAPLLLLAGQAFAGAERVLSAGSSVTELILALNAQDRLVATDSTSVLPDGLDLPKLGYHRQLSAEGMLSTDPDLVIGSTEMGPNDALELLSRTDVQVEKLPEALTVMELQRNITRLGELLNKEAEAHALHQKVQQQAEALKGSANGKKAVFLLLGDGNRVQVAGRNTLADSLIRLAGGDNPAIALEGYKPVAMEALVTMQPEVILVSRRHLEQQGNGAELLRRFPLLEQTPAATNDAIVAINGRALIGGLGLSTLDEAERLHREWFGKP</sequence>
<comment type="caution">
    <text evidence="3">The sequence shown here is derived from an EMBL/GenBank/DDBJ whole genome shotgun (WGS) entry which is preliminary data.</text>
</comment>
<reference evidence="3 4" key="1">
    <citation type="submission" date="2017-08" db="EMBL/GenBank/DDBJ databases">
        <title>A Genome Sequence of Oceanimonas doudoroffii ATCC 27123T.</title>
        <authorList>
            <person name="Brennan M.A."/>
            <person name="Maclea K.S."/>
            <person name="Mcclelland W.D."/>
            <person name="Trachtenberg A.M."/>
        </authorList>
    </citation>
    <scope>NUCLEOTIDE SEQUENCE [LARGE SCALE GENOMIC DNA]</scope>
    <source>
        <strain evidence="3 4">ATCC 27123</strain>
    </source>
</reference>
<dbReference type="RefSeq" id="WP_094200112.1">
    <property type="nucleotide sequence ID" value="NZ_NBIM01000001.1"/>
</dbReference>
<dbReference type="Proteomes" id="UP000242757">
    <property type="component" value="Unassembled WGS sequence"/>
</dbReference>
<dbReference type="OrthoDB" id="9797736at2"/>
<proteinExistence type="predicted"/>
<dbReference type="Gene3D" id="3.40.50.1980">
    <property type="entry name" value="Nitrogenase molybdenum iron protein domain"/>
    <property type="match status" value="2"/>
</dbReference>
<dbReference type="PROSITE" id="PS50983">
    <property type="entry name" value="FE_B12_PBP"/>
    <property type="match status" value="1"/>
</dbReference>
<name>A0A233RIX3_9GAMM</name>
<evidence type="ECO:0000313" key="3">
    <source>
        <dbReference type="EMBL" id="OXY83338.1"/>
    </source>
</evidence>
<gene>
    <name evidence="3" type="ORF">B6S08_07575</name>
</gene>
<evidence type="ECO:0000313" key="4">
    <source>
        <dbReference type="Proteomes" id="UP000242757"/>
    </source>
</evidence>
<organism evidence="3 4">
    <name type="scientific">Oceanimonas doudoroffii</name>
    <dbReference type="NCBI Taxonomy" id="84158"/>
    <lineage>
        <taxon>Bacteria</taxon>
        <taxon>Pseudomonadati</taxon>
        <taxon>Pseudomonadota</taxon>
        <taxon>Gammaproteobacteria</taxon>
        <taxon>Aeromonadales</taxon>
        <taxon>Aeromonadaceae</taxon>
        <taxon>Oceanimonas</taxon>
    </lineage>
</organism>
<dbReference type="PANTHER" id="PTHR30535:SF4">
    <property type="entry name" value="HEMIN-BINDING PERIPLASMIC PROTEIN HMUT"/>
    <property type="match status" value="1"/>
</dbReference>
<accession>A0A233RIX3</accession>
<dbReference type="SUPFAM" id="SSF53807">
    <property type="entry name" value="Helical backbone' metal receptor"/>
    <property type="match status" value="1"/>
</dbReference>
<dbReference type="AlphaFoldDB" id="A0A233RIX3"/>
<evidence type="ECO:0000256" key="1">
    <source>
        <dbReference type="SAM" id="SignalP"/>
    </source>
</evidence>
<protein>
    <recommendedName>
        <fullName evidence="2">Fe/B12 periplasmic-binding domain-containing protein</fullName>
    </recommendedName>
</protein>
<dbReference type="InterPro" id="IPR050902">
    <property type="entry name" value="ABC_Transporter_SBP"/>
</dbReference>